<organism evidence="5">
    <name type="scientific">Thrips palmi</name>
    <name type="common">Melon thrips</name>
    <dbReference type="NCBI Taxonomy" id="161013"/>
    <lineage>
        <taxon>Eukaryota</taxon>
        <taxon>Metazoa</taxon>
        <taxon>Ecdysozoa</taxon>
        <taxon>Arthropoda</taxon>
        <taxon>Hexapoda</taxon>
        <taxon>Insecta</taxon>
        <taxon>Pterygota</taxon>
        <taxon>Neoptera</taxon>
        <taxon>Paraneoptera</taxon>
        <taxon>Thysanoptera</taxon>
        <taxon>Terebrantia</taxon>
        <taxon>Thripoidea</taxon>
        <taxon>Thripidae</taxon>
        <taxon>Thrips</taxon>
    </lineage>
</organism>
<dbReference type="KEGG" id="tpal:117641230"/>
<dbReference type="Proteomes" id="UP000515158">
    <property type="component" value="Unplaced"/>
</dbReference>
<accession>A0A6P8YD33</accession>
<evidence type="ECO:0000256" key="1">
    <source>
        <dbReference type="ARBA" id="ARBA00022737"/>
    </source>
</evidence>
<dbReference type="InterPro" id="IPR011042">
    <property type="entry name" value="6-blade_b-propeller_TolB-like"/>
</dbReference>
<feature type="domain" description="Thioredoxin" evidence="3">
    <location>
        <begin position="29"/>
        <end position="187"/>
    </location>
</feature>
<dbReference type="SUPFAM" id="SSF101898">
    <property type="entry name" value="NHL repeat"/>
    <property type="match status" value="1"/>
</dbReference>
<evidence type="ECO:0000259" key="3">
    <source>
        <dbReference type="PROSITE" id="PS51352"/>
    </source>
</evidence>
<dbReference type="InterPro" id="IPR013766">
    <property type="entry name" value="Thioredoxin_domain"/>
</dbReference>
<dbReference type="GeneID" id="117641230"/>
<evidence type="ECO:0000313" key="5">
    <source>
        <dbReference type="RefSeq" id="XP_034234276.1"/>
    </source>
</evidence>
<dbReference type="Gene3D" id="2.120.10.30">
    <property type="entry name" value="TolB, C-terminal domain"/>
    <property type="match status" value="2"/>
</dbReference>
<dbReference type="InParanoid" id="A0A6P8YD33"/>
<evidence type="ECO:0000313" key="4">
    <source>
        <dbReference type="Proteomes" id="UP000515158"/>
    </source>
</evidence>
<dbReference type="InterPro" id="IPR036249">
    <property type="entry name" value="Thioredoxin-like_sf"/>
</dbReference>
<dbReference type="InterPro" id="IPR012336">
    <property type="entry name" value="Thioredoxin-like_fold"/>
</dbReference>
<dbReference type="PANTHER" id="PTHR46388">
    <property type="entry name" value="NHL REPEAT-CONTAINING PROTEIN 2"/>
    <property type="match status" value="1"/>
</dbReference>
<sequence>MENSPETVETLEDILSDFASLDAAAEIVASGGAAPAPFKAPVEPICDFEVGLQWFNCSEPLSIGRQLRGKIVVLDFFTYCCINCLHILPHLRKVEERFSTENGVVVIGVHSAKFDNEKDSENISAALKRYDITHPVVNDCEGELWSKLGISCWPTVLVLGPEGQPLYKLVGEFNADHLVDFISRVVTYFGSHGKLSPHSLPLSSSTSVLKGPLLFPGKITSTTQQDGLELVAVANSGLHTVIITSADGIIKHVIGNSGKPGFADGNFSTALFNAPQGLAFAQCDVLFVADTENHAIRKIDLTKETVITIVGNTLKAAGNDGSTVYNANGISSPWDLCFVRRQVPSTRHLPQPFMSICPPAPPGHISLSGVPVLPPPEPPCIPPAPAPPCMPPAPAPPFMPLAPGPPCMPPAPAPPCMPPAPAPSCMPPAPAPPCIPAPPPPGTSAFAQEITEEESLKEQEVLFIAMAGCHQIWALFFQDTTWWGKEFFVAGTCVNVAGSGSEANRNNSYPRSASFAQPSGLTYSSKLDEIYIADSESSSIRSISLKTGKVSAVVGGSKTPDDLFSFGDIDGNGFNAKLQHPLGVAWHDRSESLFVADSYNHKIKIVKPGVNSCVAYIGTGKPGNLLSGLKSQLHEPGGLCVNKTGTELYIADTNNHTIKVFNFSTCTITELALICGDKEPEDKTDEALKAIPLTVNFGGKIMLHVGLSLPPQLQLTEGAPQRWSLHLPGLSWKCDASSGVFDSESSTASISVTAPAYDQHQHQSLNKIRLTTKLFVCVDSVCKVATPSLSFTVKCDAKSTNEVIYKSTLAL</sequence>
<dbReference type="SUPFAM" id="SSF52833">
    <property type="entry name" value="Thioredoxin-like"/>
    <property type="match status" value="1"/>
</dbReference>
<gene>
    <name evidence="5" type="primary">LOC117641230</name>
</gene>
<dbReference type="InterPro" id="IPR001258">
    <property type="entry name" value="NHL_repeat"/>
</dbReference>
<reference evidence="5" key="1">
    <citation type="submission" date="2025-08" db="UniProtKB">
        <authorList>
            <consortium name="RefSeq"/>
        </authorList>
    </citation>
    <scope>IDENTIFICATION</scope>
    <source>
        <tissue evidence="5">Total insect</tissue>
    </source>
</reference>
<dbReference type="Gene3D" id="3.40.30.10">
    <property type="entry name" value="Glutaredoxin"/>
    <property type="match status" value="1"/>
</dbReference>
<dbReference type="OrthoDB" id="273823at2759"/>
<keyword evidence="4" id="KW-1185">Reference proteome</keyword>
<dbReference type="AlphaFoldDB" id="A0A6P8YD33"/>
<dbReference type="PRINTS" id="PR01217">
    <property type="entry name" value="PRICHEXTENSN"/>
</dbReference>
<name>A0A6P8YD33_THRPL</name>
<evidence type="ECO:0000256" key="2">
    <source>
        <dbReference type="PROSITE-ProRule" id="PRU00504"/>
    </source>
</evidence>
<dbReference type="PROSITE" id="PS51352">
    <property type="entry name" value="THIOREDOXIN_2"/>
    <property type="match status" value="1"/>
</dbReference>
<dbReference type="Pfam" id="PF13905">
    <property type="entry name" value="Thioredoxin_8"/>
    <property type="match status" value="1"/>
</dbReference>
<dbReference type="PROSITE" id="PS51125">
    <property type="entry name" value="NHL"/>
    <property type="match status" value="1"/>
</dbReference>
<dbReference type="PANTHER" id="PTHR46388:SF2">
    <property type="entry name" value="NHL REPEAT-CONTAINING PROTEIN 2"/>
    <property type="match status" value="1"/>
</dbReference>
<dbReference type="FunCoup" id="A0A6P8YD33">
    <property type="interactions" value="696"/>
</dbReference>
<proteinExistence type="predicted"/>
<keyword evidence="1" id="KW-0677">Repeat</keyword>
<dbReference type="RefSeq" id="XP_034234276.1">
    <property type="nucleotide sequence ID" value="XM_034378385.1"/>
</dbReference>
<feature type="repeat" description="NHL" evidence="2">
    <location>
        <begin position="632"/>
        <end position="664"/>
    </location>
</feature>
<protein>
    <submittedName>
        <fullName evidence="5">NHL repeat-containing protein 2</fullName>
    </submittedName>
</protein>
<dbReference type="Pfam" id="PF01436">
    <property type="entry name" value="NHL"/>
    <property type="match status" value="1"/>
</dbReference>